<gene>
    <name evidence="1" type="ORF">HY474_02175</name>
</gene>
<comment type="caution">
    <text evidence="1">The sequence shown here is derived from an EMBL/GenBank/DDBJ whole genome shotgun (WGS) entry which is preliminary data.</text>
</comment>
<sequence length="183" mass="21141">MHQPRTIDELRSALERSGIPTARWGTGAAKPIESLLEEIRLGEAVLVEDANGRLIREISVVCLEITRLGFTLKEQFQLFYRDRRKRQRNLDTSTGEKLKPGETPEAGIRRLIEGEFPVLLLQRPEDVQKTGVRYRESESESYPGLITRYQLHFFTVELALELPPLMVQEADKLTAYHWVPRTR</sequence>
<evidence type="ECO:0000313" key="1">
    <source>
        <dbReference type="EMBL" id="MBI4132416.1"/>
    </source>
</evidence>
<name>A0A933DRK2_9BACT</name>
<evidence type="ECO:0000313" key="2">
    <source>
        <dbReference type="Proteomes" id="UP000704960"/>
    </source>
</evidence>
<accession>A0A933DRK2</accession>
<dbReference type="AlphaFoldDB" id="A0A933DRK2"/>
<dbReference type="Proteomes" id="UP000704960">
    <property type="component" value="Unassembled WGS sequence"/>
</dbReference>
<dbReference type="PANTHER" id="PTHR36395">
    <property type="entry name" value="RING-H2 ZINC FINGER PROTEIN"/>
    <property type="match status" value="1"/>
</dbReference>
<reference evidence="1" key="1">
    <citation type="submission" date="2020-07" db="EMBL/GenBank/DDBJ databases">
        <title>Huge and variable diversity of episymbiotic CPR bacteria and DPANN archaea in groundwater ecosystems.</title>
        <authorList>
            <person name="He C.Y."/>
            <person name="Keren R."/>
            <person name="Whittaker M."/>
            <person name="Farag I.F."/>
            <person name="Doudna J."/>
            <person name="Cate J.H.D."/>
            <person name="Banfield J.F."/>
        </authorList>
    </citation>
    <scope>NUCLEOTIDE SEQUENCE</scope>
    <source>
        <strain evidence="1">NC_groundwater_1226_Ag_S-0.1um_59_124</strain>
    </source>
</reference>
<protein>
    <submittedName>
        <fullName evidence="1">Uncharacterized protein</fullName>
    </submittedName>
</protein>
<organism evidence="1 2">
    <name type="scientific">Candidatus Sungiibacteriota bacterium</name>
    <dbReference type="NCBI Taxonomy" id="2750080"/>
    <lineage>
        <taxon>Bacteria</taxon>
        <taxon>Candidatus Sungiibacteriota</taxon>
    </lineage>
</organism>
<proteinExistence type="predicted"/>
<dbReference type="PANTHER" id="PTHR36395:SF1">
    <property type="entry name" value="RING-H2 ZINC FINGER PROTEIN"/>
    <property type="match status" value="1"/>
</dbReference>
<dbReference type="EMBL" id="JACQMJ010000008">
    <property type="protein sequence ID" value="MBI4132416.1"/>
    <property type="molecule type" value="Genomic_DNA"/>
</dbReference>